<sequence>MEEWRDLAEEWRQGCSWPSAASASRWCERQRGRWRHEVRPSLDLNAFCERTHERWRGANRRFDDWFNAGWFKLVADLRQHWKEVQERKAGSPGPAADTTAMVLLGAGVGSALHGLTGAGTVLSAWGVCRACRRYVVQKVDDGDVEALFRWAPERIRRRRGELFGRMRAEVDSFRRLRMGDLRFIHKEWANTDEKRRAMDDPTLDHTPESLFETASVAGHPRVRDAIGPGVRVESEPDKVVYRIHEGIAEVYLGWHVLGSSGKAEVQVKATGSIVDFIYVFPLVTNRYGIKDPGFVIRPKGTWSMDTKDLPRDAKQPFGAEGDSGRLKMNRQGIFEYDWEVRDFRHGKENLRRGFWS</sequence>
<evidence type="ECO:0000313" key="1">
    <source>
        <dbReference type="EMBL" id="CAK0844593.1"/>
    </source>
</evidence>
<organism evidence="1 2">
    <name type="scientific">Prorocentrum cordatum</name>
    <dbReference type="NCBI Taxonomy" id="2364126"/>
    <lineage>
        <taxon>Eukaryota</taxon>
        <taxon>Sar</taxon>
        <taxon>Alveolata</taxon>
        <taxon>Dinophyceae</taxon>
        <taxon>Prorocentrales</taxon>
        <taxon>Prorocentraceae</taxon>
        <taxon>Prorocentrum</taxon>
    </lineage>
</organism>
<dbReference type="EMBL" id="CAUYUJ010014677">
    <property type="protein sequence ID" value="CAK0844593.1"/>
    <property type="molecule type" value="Genomic_DNA"/>
</dbReference>
<proteinExistence type="predicted"/>
<dbReference type="Proteomes" id="UP001189429">
    <property type="component" value="Unassembled WGS sequence"/>
</dbReference>
<protein>
    <submittedName>
        <fullName evidence="1">Uncharacterized protein</fullName>
    </submittedName>
</protein>
<accession>A0ABN9TFI8</accession>
<gene>
    <name evidence="1" type="ORF">PCOR1329_LOCUS38661</name>
</gene>
<evidence type="ECO:0000313" key="2">
    <source>
        <dbReference type="Proteomes" id="UP001189429"/>
    </source>
</evidence>
<keyword evidence="2" id="KW-1185">Reference proteome</keyword>
<name>A0ABN9TFI8_9DINO</name>
<comment type="caution">
    <text evidence="1">The sequence shown here is derived from an EMBL/GenBank/DDBJ whole genome shotgun (WGS) entry which is preliminary data.</text>
</comment>
<reference evidence="1" key="1">
    <citation type="submission" date="2023-10" db="EMBL/GenBank/DDBJ databases">
        <authorList>
            <person name="Chen Y."/>
            <person name="Shah S."/>
            <person name="Dougan E. K."/>
            <person name="Thang M."/>
            <person name="Chan C."/>
        </authorList>
    </citation>
    <scope>NUCLEOTIDE SEQUENCE [LARGE SCALE GENOMIC DNA]</scope>
</reference>